<proteinExistence type="predicted"/>
<name>A0A3M7QC80_BRAPC</name>
<evidence type="ECO:0000313" key="2">
    <source>
        <dbReference type="EMBL" id="RNA08794.1"/>
    </source>
</evidence>
<feature type="region of interest" description="Disordered" evidence="1">
    <location>
        <begin position="1"/>
        <end position="33"/>
    </location>
</feature>
<protein>
    <submittedName>
        <fullName evidence="2">Uncharacterized protein</fullName>
    </submittedName>
</protein>
<dbReference type="Proteomes" id="UP000276133">
    <property type="component" value="Unassembled WGS sequence"/>
</dbReference>
<evidence type="ECO:0000313" key="3">
    <source>
        <dbReference type="Proteomes" id="UP000276133"/>
    </source>
</evidence>
<feature type="compositionally biased region" description="Acidic residues" evidence="1">
    <location>
        <begin position="23"/>
        <end position="32"/>
    </location>
</feature>
<comment type="caution">
    <text evidence="2">The sequence shown here is derived from an EMBL/GenBank/DDBJ whole genome shotgun (WGS) entry which is preliminary data.</text>
</comment>
<dbReference type="OrthoDB" id="10431025at2759"/>
<gene>
    <name evidence="2" type="ORF">BpHYR1_004950</name>
</gene>
<accession>A0A3M7QC80</accession>
<dbReference type="AlphaFoldDB" id="A0A3M7QC80"/>
<evidence type="ECO:0000256" key="1">
    <source>
        <dbReference type="SAM" id="MobiDB-lite"/>
    </source>
</evidence>
<dbReference type="EMBL" id="REGN01006630">
    <property type="protein sequence ID" value="RNA08794.1"/>
    <property type="molecule type" value="Genomic_DNA"/>
</dbReference>
<reference evidence="2 3" key="1">
    <citation type="journal article" date="2018" name="Sci. Rep.">
        <title>Genomic signatures of local adaptation to the degree of environmental predictability in rotifers.</title>
        <authorList>
            <person name="Franch-Gras L."/>
            <person name="Hahn C."/>
            <person name="Garcia-Roger E.M."/>
            <person name="Carmona M.J."/>
            <person name="Serra M."/>
            <person name="Gomez A."/>
        </authorList>
    </citation>
    <scope>NUCLEOTIDE SEQUENCE [LARGE SCALE GENOMIC DNA]</scope>
    <source>
        <strain evidence="2">HYR1</strain>
    </source>
</reference>
<keyword evidence="3" id="KW-1185">Reference proteome</keyword>
<sequence length="162" mass="18836">MSYSESSSTSILRPATQNQPGLDTDDEIDSIEVDLKPKRGKSKVYDEFQRYASYQEALKGTNSDKQFFKCKNCPKMLYIEKPKTVSGTIIFVEDCNHNHFRTNGIPDKTKNAILTKYFDEKLSPKKIMRWLRDHLNEGYVEVDAIQLNNFIQQQKKKKADFI</sequence>
<organism evidence="2 3">
    <name type="scientific">Brachionus plicatilis</name>
    <name type="common">Marine rotifer</name>
    <name type="synonym">Brachionus muelleri</name>
    <dbReference type="NCBI Taxonomy" id="10195"/>
    <lineage>
        <taxon>Eukaryota</taxon>
        <taxon>Metazoa</taxon>
        <taxon>Spiralia</taxon>
        <taxon>Gnathifera</taxon>
        <taxon>Rotifera</taxon>
        <taxon>Eurotatoria</taxon>
        <taxon>Monogononta</taxon>
        <taxon>Pseudotrocha</taxon>
        <taxon>Ploima</taxon>
        <taxon>Brachionidae</taxon>
        <taxon>Brachionus</taxon>
    </lineage>
</organism>
<feature type="compositionally biased region" description="Polar residues" evidence="1">
    <location>
        <begin position="1"/>
        <end position="21"/>
    </location>
</feature>